<dbReference type="AlphaFoldDB" id="A0A061R0Y2"/>
<name>A0A061R0Y2_9CHLO</name>
<sequence length="88" mass="8947">RRGKGTSSPRPPFQSGHLKETADSPQGAASMQGQEAEVGTGDVAEIPSVPVFDRAGREGVAGREGAACHAQGPDLPPCFSLSPAFSSV</sequence>
<accession>A0A061R0Y2</accession>
<gene>
    <name evidence="2" type="ORF">TSPGSL018_18887</name>
</gene>
<feature type="compositionally biased region" description="Polar residues" evidence="1">
    <location>
        <begin position="23"/>
        <end position="33"/>
    </location>
</feature>
<feature type="non-terminal residue" evidence="2">
    <location>
        <position position="1"/>
    </location>
</feature>
<organism evidence="2">
    <name type="scientific">Tetraselmis sp. GSL018</name>
    <dbReference type="NCBI Taxonomy" id="582737"/>
    <lineage>
        <taxon>Eukaryota</taxon>
        <taxon>Viridiplantae</taxon>
        <taxon>Chlorophyta</taxon>
        <taxon>core chlorophytes</taxon>
        <taxon>Chlorodendrophyceae</taxon>
        <taxon>Chlorodendrales</taxon>
        <taxon>Chlorodendraceae</taxon>
        <taxon>Tetraselmis</taxon>
    </lineage>
</organism>
<protein>
    <submittedName>
        <fullName evidence="2">Uncharacterized protein</fullName>
    </submittedName>
</protein>
<reference evidence="2" key="1">
    <citation type="submission" date="2014-05" db="EMBL/GenBank/DDBJ databases">
        <title>The transcriptome of the halophilic microalga Tetraselmis sp. GSL018 isolated from the Great Salt Lake, Utah.</title>
        <authorList>
            <person name="Jinkerson R.E."/>
            <person name="D'Adamo S."/>
            <person name="Posewitz M.C."/>
        </authorList>
    </citation>
    <scope>NUCLEOTIDE SEQUENCE</scope>
    <source>
        <strain evidence="2">GSL018</strain>
    </source>
</reference>
<dbReference type="EMBL" id="GBEZ01022668">
    <property type="protein sequence ID" value="JAC64181.1"/>
    <property type="molecule type" value="Transcribed_RNA"/>
</dbReference>
<feature type="region of interest" description="Disordered" evidence="1">
    <location>
        <begin position="1"/>
        <end position="48"/>
    </location>
</feature>
<evidence type="ECO:0000313" key="2">
    <source>
        <dbReference type="EMBL" id="JAC64181.1"/>
    </source>
</evidence>
<proteinExistence type="predicted"/>
<evidence type="ECO:0000256" key="1">
    <source>
        <dbReference type="SAM" id="MobiDB-lite"/>
    </source>
</evidence>